<dbReference type="RefSeq" id="WP_118299779.1">
    <property type="nucleotide sequence ID" value="NZ_QRJR01000034.1"/>
</dbReference>
<evidence type="ECO:0000313" key="2">
    <source>
        <dbReference type="Proteomes" id="UP000283329"/>
    </source>
</evidence>
<name>A0A414WSD3_BACOV</name>
<protein>
    <submittedName>
        <fullName evidence="1">Uncharacterized protein</fullName>
    </submittedName>
</protein>
<gene>
    <name evidence="1" type="ORF">DW206_22845</name>
</gene>
<accession>A0A414WSD3</accession>
<organism evidence="1 2">
    <name type="scientific">Bacteroides ovatus</name>
    <dbReference type="NCBI Taxonomy" id="28116"/>
    <lineage>
        <taxon>Bacteria</taxon>
        <taxon>Pseudomonadati</taxon>
        <taxon>Bacteroidota</taxon>
        <taxon>Bacteroidia</taxon>
        <taxon>Bacteroidales</taxon>
        <taxon>Bacteroidaceae</taxon>
        <taxon>Bacteroides</taxon>
    </lineage>
</organism>
<dbReference type="Proteomes" id="UP000283329">
    <property type="component" value="Unassembled WGS sequence"/>
</dbReference>
<proteinExistence type="predicted"/>
<dbReference type="AlphaFoldDB" id="A0A414WSD3"/>
<comment type="caution">
    <text evidence="1">The sequence shown here is derived from an EMBL/GenBank/DDBJ whole genome shotgun (WGS) entry which is preliminary data.</text>
</comment>
<evidence type="ECO:0000313" key="1">
    <source>
        <dbReference type="EMBL" id="RHH40398.1"/>
    </source>
</evidence>
<dbReference type="EMBL" id="QRJR01000034">
    <property type="protein sequence ID" value="RHH40398.1"/>
    <property type="molecule type" value="Genomic_DNA"/>
</dbReference>
<sequence length="64" mass="7240">MEKVSSKEKMKTMKKGATIKLPISSLETIRNNVSLLNAKHYSEGKKWKSESFKEKGIVIVTRTA</sequence>
<reference evidence="1 2" key="1">
    <citation type="submission" date="2018-08" db="EMBL/GenBank/DDBJ databases">
        <title>A genome reference for cultivated species of the human gut microbiota.</title>
        <authorList>
            <person name="Zou Y."/>
            <person name="Xue W."/>
            <person name="Luo G."/>
        </authorList>
    </citation>
    <scope>NUCLEOTIDE SEQUENCE [LARGE SCALE GENOMIC DNA]</scope>
    <source>
        <strain evidence="1 2">AM17-48</strain>
    </source>
</reference>